<evidence type="ECO:0000313" key="3">
    <source>
        <dbReference type="Proteomes" id="UP001176941"/>
    </source>
</evidence>
<reference evidence="2" key="1">
    <citation type="submission" date="2023-04" db="EMBL/GenBank/DDBJ databases">
        <authorList>
            <consortium name="ELIXIR-Norway"/>
        </authorList>
    </citation>
    <scope>NUCLEOTIDE SEQUENCE [LARGE SCALE GENOMIC DNA]</scope>
</reference>
<gene>
    <name evidence="2" type="ORF">MRATA1EN1_LOCUS15924</name>
</gene>
<proteinExistence type="predicted"/>
<dbReference type="Proteomes" id="UP001176941">
    <property type="component" value="Chromosome 26"/>
</dbReference>
<protein>
    <submittedName>
        <fullName evidence="2">Uncharacterized protein</fullName>
    </submittedName>
</protein>
<name>A0ABN8Z2B3_RANTA</name>
<feature type="region of interest" description="Disordered" evidence="1">
    <location>
        <begin position="1"/>
        <end position="25"/>
    </location>
</feature>
<accession>A0ABN8Z2B3</accession>
<evidence type="ECO:0000256" key="1">
    <source>
        <dbReference type="SAM" id="MobiDB-lite"/>
    </source>
</evidence>
<keyword evidence="3" id="KW-1185">Reference proteome</keyword>
<evidence type="ECO:0000313" key="2">
    <source>
        <dbReference type="EMBL" id="CAI9166962.1"/>
    </source>
</evidence>
<organism evidence="2 3">
    <name type="scientific">Rangifer tarandus platyrhynchus</name>
    <name type="common">Svalbard reindeer</name>
    <dbReference type="NCBI Taxonomy" id="3082113"/>
    <lineage>
        <taxon>Eukaryota</taxon>
        <taxon>Metazoa</taxon>
        <taxon>Chordata</taxon>
        <taxon>Craniata</taxon>
        <taxon>Vertebrata</taxon>
        <taxon>Euteleostomi</taxon>
        <taxon>Mammalia</taxon>
        <taxon>Eutheria</taxon>
        <taxon>Laurasiatheria</taxon>
        <taxon>Artiodactyla</taxon>
        <taxon>Ruminantia</taxon>
        <taxon>Pecora</taxon>
        <taxon>Cervidae</taxon>
        <taxon>Odocoileinae</taxon>
        <taxon>Rangifer</taxon>
    </lineage>
</organism>
<dbReference type="EMBL" id="OX459962">
    <property type="protein sequence ID" value="CAI9166962.1"/>
    <property type="molecule type" value="Genomic_DNA"/>
</dbReference>
<sequence>MDKGHNAKMAWGALPPLPTAPARPHLTLPEKATLPACPLLQSAVTTLTTGPLYMQFFLSPQIPACPSPFSSSVTPMEESFELYLWNGPGSLVKPVREPHNLLSGDLLSAFA</sequence>